<evidence type="ECO:0000256" key="11">
    <source>
        <dbReference type="SAM" id="MobiDB-lite"/>
    </source>
</evidence>
<feature type="region of interest" description="Disordered" evidence="11">
    <location>
        <begin position="835"/>
        <end position="854"/>
    </location>
</feature>
<keyword evidence="8" id="KW-0804">Transcription</keyword>
<evidence type="ECO:0000256" key="6">
    <source>
        <dbReference type="ARBA" id="ARBA00023125"/>
    </source>
</evidence>
<dbReference type="GO" id="GO:0005634">
    <property type="term" value="C:nucleus"/>
    <property type="evidence" value="ECO:0007669"/>
    <property type="project" value="UniProtKB-SubCell"/>
</dbReference>
<evidence type="ECO:0000256" key="4">
    <source>
        <dbReference type="ARBA" id="ARBA00022833"/>
    </source>
</evidence>
<dbReference type="InterPro" id="IPR045762">
    <property type="entry name" value="ADNP_Znf"/>
</dbReference>
<keyword evidence="7 10" id="KW-0371">Homeobox</keyword>
<comment type="subcellular location">
    <subcellularLocation>
        <location evidence="10">Nucleus</location>
    </subcellularLocation>
</comment>
<dbReference type="InterPro" id="IPR038861">
    <property type="entry name" value="ADNP/ADNP2"/>
</dbReference>
<evidence type="ECO:0000256" key="9">
    <source>
        <dbReference type="ARBA" id="ARBA00023242"/>
    </source>
</evidence>
<feature type="compositionally biased region" description="Polar residues" evidence="11">
    <location>
        <begin position="1"/>
        <end position="11"/>
    </location>
</feature>
<dbReference type="GO" id="GO:0008270">
    <property type="term" value="F:zinc ion binding"/>
    <property type="evidence" value="ECO:0007669"/>
    <property type="project" value="UniProtKB-KW"/>
</dbReference>
<dbReference type="GO" id="GO:0010468">
    <property type="term" value="P:regulation of gene expression"/>
    <property type="evidence" value="ECO:0007669"/>
    <property type="project" value="TreeGrafter"/>
</dbReference>
<dbReference type="AlphaFoldDB" id="A0A7J6B0X6"/>
<dbReference type="EMBL" id="JAAGNN010000006">
    <property type="protein sequence ID" value="KAF4088536.1"/>
    <property type="molecule type" value="Genomic_DNA"/>
</dbReference>
<feature type="compositionally biased region" description="Polar residues" evidence="11">
    <location>
        <begin position="550"/>
        <end position="561"/>
    </location>
</feature>
<feature type="domain" description="C2H2-type" evidence="12">
    <location>
        <begin position="173"/>
        <end position="195"/>
    </location>
</feature>
<sequence>MPNSGASTSHPPQARHIPGCRDDGRVARRVHSSAHFYSHYPNYIRSPSANVHVIFTRRFFTTSNKMYQVPVNDLAKLRRSRKKVKSILCDIALQNCQDLIEEYRPFDAGDASFNNTEWSDFTDGHVGKMRKKWKYRRESLCCSLCWFSTRSFNTYRSHIMRCHREELDLASLLACPSCPFVSRPETINQHLKYFHTMTQKAAFTPTMSVMQPPKPVTLTTSCDLADDRYMCVNCGYSDSLLYVMKKHVLVNHYATLLNRYFGHRLESVQNTVGPNKSARVLNSKYYCKECKLPAETIEHLLYHILSSDKHKDLHWHIMPFISEKTVSAQNAGRANLLNFVTNLNQGSHLRMVTGSNFEQQGKQMKAHSLAKSNGTMLMAGPTTTTGLLCAAGGRQVFLSSQTPALLQQQASSGIPQDLTTLSSSSLVKSINMVMPNVPNASKQVPVAMAVPRLSQSQSAQQMLLPPAVQVNLPGKTGVRPPVLFTHRLQLNQSAPRQPILASQSVRLIPTGNKVNGVPTYTLAPVQVNAVPGQPSASQVVNRTPIVMTQNGPQSSMISSSKAAVVPAKPEPSGPKEVPRKKIRPNKLAVFAPFLKKQNDDTVKCLRCKVLLTEQWIFQHLLHGLRCLFCPLMFYSFKQIMEHSNKEHNLKIKKNRDFIKGEYKLDCDDDGNIEFSTFSLNTDVPKDLLDNRELNLVLVTSAQEKIYIKMYPDSAKAVYPPTLKTIPTMCPFCQMKLQTLEDYEQHLKIVHHIVPTIHAILKSPAFKCIYCFGVYSEKSTPKTISIHVQRCRCAPKSVKEAERRLNPDTTEHVNGDVVNSVQQSFQPHIILNAEEKHTAKEKSRRESTAEKSTNRSIKVCKNDVRAPVELVMDPSGMEMQSFENRKEFLTKYFHNKPYPSKMEILTLAARLWLNKTDVLHHFGMKRSRCMKTIQKRRTVVLLGFNMSELNKVKHNLLIPEVEPTI</sequence>
<feature type="domain" description="C2H2-type" evidence="12">
    <location>
        <begin position="285"/>
        <end position="310"/>
    </location>
</feature>
<name>A0A7J6B0X6_AMEME</name>
<dbReference type="Proteomes" id="UP000593565">
    <property type="component" value="Unassembled WGS sequence"/>
</dbReference>
<evidence type="ECO:0000256" key="7">
    <source>
        <dbReference type="ARBA" id="ARBA00023155"/>
    </source>
</evidence>
<evidence type="ECO:0000256" key="3">
    <source>
        <dbReference type="ARBA" id="ARBA00022771"/>
    </source>
</evidence>
<evidence type="ECO:0000256" key="10">
    <source>
        <dbReference type="RuleBase" id="RU000682"/>
    </source>
</evidence>
<dbReference type="SMART" id="SM00355">
    <property type="entry name" value="ZnF_C2H2"/>
    <property type="match status" value="6"/>
</dbReference>
<dbReference type="PANTHER" id="PTHR15740">
    <property type="entry name" value="NEUROPROTECTIVE PEPTIDE-CONTAINING PROTEIN"/>
    <property type="match status" value="1"/>
</dbReference>
<feature type="region of interest" description="Disordered" evidence="11">
    <location>
        <begin position="1"/>
        <end position="20"/>
    </location>
</feature>
<dbReference type="InterPro" id="IPR013087">
    <property type="entry name" value="Znf_C2H2_type"/>
</dbReference>
<dbReference type="InterPro" id="IPR009057">
    <property type="entry name" value="Homeodomain-like_sf"/>
</dbReference>
<dbReference type="SMART" id="SM00389">
    <property type="entry name" value="HOX"/>
    <property type="match status" value="1"/>
</dbReference>
<keyword evidence="5" id="KW-0805">Transcription regulation</keyword>
<feature type="domain" description="C2H2-type" evidence="12">
    <location>
        <begin position="140"/>
        <end position="163"/>
    </location>
</feature>
<keyword evidence="15" id="KW-1185">Reference proteome</keyword>
<dbReference type="PANTHER" id="PTHR15740:SF2">
    <property type="entry name" value="ACTIVITY-DEPENDENT NEUROPROTECTOR HOMEOBOX PROTEIN 2"/>
    <property type="match status" value="1"/>
</dbReference>
<comment type="caution">
    <text evidence="14">The sequence shown here is derived from an EMBL/GenBank/DDBJ whole genome shotgun (WGS) entry which is preliminary data.</text>
</comment>
<reference evidence="14 15" key="1">
    <citation type="submission" date="2020-02" db="EMBL/GenBank/DDBJ databases">
        <title>A chromosome-scale genome assembly of the black bullhead catfish (Ameiurus melas).</title>
        <authorList>
            <person name="Wen M."/>
            <person name="Zham M."/>
            <person name="Cabau C."/>
            <person name="Klopp C."/>
            <person name="Donnadieu C."/>
            <person name="Roques C."/>
            <person name="Bouchez O."/>
            <person name="Lampietro C."/>
            <person name="Jouanno E."/>
            <person name="Herpin A."/>
            <person name="Louis A."/>
            <person name="Berthelot C."/>
            <person name="Parey E."/>
            <person name="Roest-Crollius H."/>
            <person name="Braasch I."/>
            <person name="Postlethwait J."/>
            <person name="Robinson-Rechavi M."/>
            <person name="Echchiki A."/>
            <person name="Begum T."/>
            <person name="Montfort J."/>
            <person name="Schartl M."/>
            <person name="Bobe J."/>
            <person name="Guiguen Y."/>
        </authorList>
    </citation>
    <scope>NUCLEOTIDE SEQUENCE [LARGE SCALE GENOMIC DNA]</scope>
    <source>
        <strain evidence="14">M_S1</strain>
        <tissue evidence="14">Blood</tissue>
    </source>
</reference>
<dbReference type="InterPro" id="IPR001356">
    <property type="entry name" value="HD"/>
</dbReference>
<keyword evidence="1" id="KW-0479">Metal-binding</keyword>
<feature type="domain" description="Homeobox" evidence="13">
    <location>
        <begin position="880"/>
        <end position="935"/>
    </location>
</feature>
<dbReference type="Pfam" id="PF19627">
    <property type="entry name" value="ADNP_N"/>
    <property type="match status" value="1"/>
</dbReference>
<gene>
    <name evidence="14" type="ORF">AMELA_G00083900</name>
</gene>
<keyword evidence="4" id="KW-0862">Zinc</keyword>
<feature type="region of interest" description="Disordered" evidence="11">
    <location>
        <begin position="550"/>
        <end position="579"/>
    </location>
</feature>
<dbReference type="CDD" id="cd00086">
    <property type="entry name" value="homeodomain"/>
    <property type="match status" value="1"/>
</dbReference>
<evidence type="ECO:0000259" key="13">
    <source>
        <dbReference type="SMART" id="SM00389"/>
    </source>
</evidence>
<feature type="domain" description="C2H2-type" evidence="12">
    <location>
        <begin position="727"/>
        <end position="750"/>
    </location>
</feature>
<organism evidence="14 15">
    <name type="scientific">Ameiurus melas</name>
    <name type="common">Black bullhead</name>
    <name type="synonym">Silurus melas</name>
    <dbReference type="NCBI Taxonomy" id="219545"/>
    <lineage>
        <taxon>Eukaryota</taxon>
        <taxon>Metazoa</taxon>
        <taxon>Chordata</taxon>
        <taxon>Craniata</taxon>
        <taxon>Vertebrata</taxon>
        <taxon>Euteleostomi</taxon>
        <taxon>Actinopterygii</taxon>
        <taxon>Neopterygii</taxon>
        <taxon>Teleostei</taxon>
        <taxon>Ostariophysi</taxon>
        <taxon>Siluriformes</taxon>
        <taxon>Ictaluridae</taxon>
        <taxon>Ameiurus</taxon>
    </lineage>
</organism>
<keyword evidence="3" id="KW-0863">Zinc-finger</keyword>
<evidence type="ECO:0000313" key="15">
    <source>
        <dbReference type="Proteomes" id="UP000593565"/>
    </source>
</evidence>
<evidence type="ECO:0000256" key="5">
    <source>
        <dbReference type="ARBA" id="ARBA00023015"/>
    </source>
</evidence>
<evidence type="ECO:0000256" key="1">
    <source>
        <dbReference type="ARBA" id="ARBA00022723"/>
    </source>
</evidence>
<evidence type="ECO:0000256" key="2">
    <source>
        <dbReference type="ARBA" id="ARBA00022737"/>
    </source>
</evidence>
<feature type="domain" description="C2H2-type" evidence="12">
    <location>
        <begin position="229"/>
        <end position="252"/>
    </location>
</feature>
<feature type="compositionally biased region" description="Basic and acidic residues" evidence="11">
    <location>
        <begin position="835"/>
        <end position="852"/>
    </location>
</feature>
<dbReference type="SUPFAM" id="SSF46689">
    <property type="entry name" value="Homeodomain-like"/>
    <property type="match status" value="1"/>
</dbReference>
<dbReference type="GO" id="GO:0003677">
    <property type="term" value="F:DNA binding"/>
    <property type="evidence" value="ECO:0007669"/>
    <property type="project" value="UniProtKB-KW"/>
</dbReference>
<dbReference type="Pfam" id="PF00046">
    <property type="entry name" value="Homeodomain"/>
    <property type="match status" value="1"/>
</dbReference>
<evidence type="ECO:0000259" key="12">
    <source>
        <dbReference type="SMART" id="SM00355"/>
    </source>
</evidence>
<evidence type="ECO:0000313" key="14">
    <source>
        <dbReference type="EMBL" id="KAF4088536.1"/>
    </source>
</evidence>
<keyword evidence="9 10" id="KW-0539">Nucleus</keyword>
<proteinExistence type="predicted"/>
<feature type="domain" description="C2H2-type" evidence="12">
    <location>
        <begin position="624"/>
        <end position="647"/>
    </location>
</feature>
<accession>A0A7J6B0X6</accession>
<protein>
    <submittedName>
        <fullName evidence="14">Uncharacterized protein</fullName>
    </submittedName>
</protein>
<keyword evidence="2" id="KW-0677">Repeat</keyword>
<keyword evidence="6 10" id="KW-0238">DNA-binding</keyword>
<evidence type="ECO:0000256" key="8">
    <source>
        <dbReference type="ARBA" id="ARBA00023163"/>
    </source>
</evidence>